<dbReference type="RefSeq" id="WP_152125009.1">
    <property type="nucleotide sequence ID" value="NZ_WELI01000005.1"/>
</dbReference>
<dbReference type="Pfam" id="PF10990">
    <property type="entry name" value="DUF2809"/>
    <property type="match status" value="1"/>
</dbReference>
<proteinExistence type="predicted"/>
<evidence type="ECO:0000313" key="2">
    <source>
        <dbReference type="EMBL" id="KAB7730426.1"/>
    </source>
</evidence>
<name>A0A7J5TZ74_9BACT</name>
<feature type="transmembrane region" description="Helical" evidence="1">
    <location>
        <begin position="63"/>
        <end position="82"/>
    </location>
</feature>
<sequence>MTPPTFSFTWRYFLIAVALFVVEVLIALFVRDRFVRPYGGDYLVVIMLYYGVKAFVRAPPRSIALGVLLFAYTLELLQYFRLVDRLGLSHNEVAKTVIGYGFEWWDMLAYTLGIITVLVWEERKKRLRPLLDEL</sequence>
<keyword evidence="1" id="KW-0472">Membrane</keyword>
<feature type="transmembrane region" description="Helical" evidence="1">
    <location>
        <begin position="12"/>
        <end position="31"/>
    </location>
</feature>
<gene>
    <name evidence="2" type="ORF">F5984_14865</name>
</gene>
<protein>
    <submittedName>
        <fullName evidence="2">DUF2809 domain-containing protein</fullName>
    </submittedName>
</protein>
<feature type="transmembrane region" description="Helical" evidence="1">
    <location>
        <begin position="37"/>
        <end position="56"/>
    </location>
</feature>
<reference evidence="2 3" key="1">
    <citation type="submission" date="2019-10" db="EMBL/GenBank/DDBJ databases">
        <title>Rudanella paleaurantiibacter sp. nov., isolated from sludge.</title>
        <authorList>
            <person name="Xu S.Q."/>
        </authorList>
    </citation>
    <scope>NUCLEOTIDE SEQUENCE [LARGE SCALE GENOMIC DNA]</scope>
    <source>
        <strain evidence="2 3">HX-22-17</strain>
    </source>
</reference>
<organism evidence="2 3">
    <name type="scientific">Rudanella paleaurantiibacter</name>
    <dbReference type="NCBI Taxonomy" id="2614655"/>
    <lineage>
        <taxon>Bacteria</taxon>
        <taxon>Pseudomonadati</taxon>
        <taxon>Bacteroidota</taxon>
        <taxon>Cytophagia</taxon>
        <taxon>Cytophagales</taxon>
        <taxon>Cytophagaceae</taxon>
        <taxon>Rudanella</taxon>
    </lineage>
</organism>
<dbReference type="AlphaFoldDB" id="A0A7J5TZ74"/>
<keyword evidence="3" id="KW-1185">Reference proteome</keyword>
<dbReference type="Proteomes" id="UP000488299">
    <property type="component" value="Unassembled WGS sequence"/>
</dbReference>
<evidence type="ECO:0000256" key="1">
    <source>
        <dbReference type="SAM" id="Phobius"/>
    </source>
</evidence>
<keyword evidence="1" id="KW-1133">Transmembrane helix</keyword>
<keyword evidence="1" id="KW-0812">Transmembrane</keyword>
<dbReference type="EMBL" id="WELI01000005">
    <property type="protein sequence ID" value="KAB7730426.1"/>
    <property type="molecule type" value="Genomic_DNA"/>
</dbReference>
<dbReference type="InterPro" id="IPR021257">
    <property type="entry name" value="DUF2809"/>
</dbReference>
<comment type="caution">
    <text evidence="2">The sequence shown here is derived from an EMBL/GenBank/DDBJ whole genome shotgun (WGS) entry which is preliminary data.</text>
</comment>
<evidence type="ECO:0000313" key="3">
    <source>
        <dbReference type="Proteomes" id="UP000488299"/>
    </source>
</evidence>
<accession>A0A7J5TZ74</accession>
<feature type="transmembrane region" description="Helical" evidence="1">
    <location>
        <begin position="102"/>
        <end position="120"/>
    </location>
</feature>